<protein>
    <recommendedName>
        <fullName evidence="3">Cof-type HAD-IIB family hydrolase</fullName>
    </recommendedName>
</protein>
<dbReference type="AlphaFoldDB" id="A0A841HPN2"/>
<organism evidence="1 2">
    <name type="scientific">Povalibacter uvarum</name>
    <dbReference type="NCBI Taxonomy" id="732238"/>
    <lineage>
        <taxon>Bacteria</taxon>
        <taxon>Pseudomonadati</taxon>
        <taxon>Pseudomonadota</taxon>
        <taxon>Gammaproteobacteria</taxon>
        <taxon>Steroidobacterales</taxon>
        <taxon>Steroidobacteraceae</taxon>
        <taxon>Povalibacter</taxon>
    </lineage>
</organism>
<reference evidence="1 2" key="1">
    <citation type="submission" date="2020-08" db="EMBL/GenBank/DDBJ databases">
        <title>Genomic Encyclopedia of Type Strains, Phase IV (KMG-IV): sequencing the most valuable type-strain genomes for metagenomic binning, comparative biology and taxonomic classification.</title>
        <authorList>
            <person name="Goeker M."/>
        </authorList>
    </citation>
    <scope>NUCLEOTIDE SEQUENCE [LARGE SCALE GENOMIC DNA]</scope>
    <source>
        <strain evidence="1 2">DSM 26723</strain>
    </source>
</reference>
<dbReference type="NCBIfam" id="TIGR00099">
    <property type="entry name" value="Cof-subfamily"/>
    <property type="match status" value="1"/>
</dbReference>
<keyword evidence="2" id="KW-1185">Reference proteome</keyword>
<dbReference type="GO" id="GO:0016791">
    <property type="term" value="F:phosphatase activity"/>
    <property type="evidence" value="ECO:0007669"/>
    <property type="project" value="TreeGrafter"/>
</dbReference>
<dbReference type="PANTHER" id="PTHR10000:SF8">
    <property type="entry name" value="HAD SUPERFAMILY HYDROLASE-LIKE, TYPE 3"/>
    <property type="match status" value="1"/>
</dbReference>
<evidence type="ECO:0000313" key="1">
    <source>
        <dbReference type="EMBL" id="MBB6094733.1"/>
    </source>
</evidence>
<comment type="caution">
    <text evidence="1">The sequence shown here is derived from an EMBL/GenBank/DDBJ whole genome shotgun (WGS) entry which is preliminary data.</text>
</comment>
<dbReference type="EMBL" id="JACHHZ010000004">
    <property type="protein sequence ID" value="MBB6094733.1"/>
    <property type="molecule type" value="Genomic_DNA"/>
</dbReference>
<dbReference type="PANTHER" id="PTHR10000">
    <property type="entry name" value="PHOSPHOSERINE PHOSPHATASE"/>
    <property type="match status" value="1"/>
</dbReference>
<evidence type="ECO:0008006" key="3">
    <source>
        <dbReference type="Google" id="ProtNLM"/>
    </source>
</evidence>
<dbReference type="SUPFAM" id="SSF56784">
    <property type="entry name" value="HAD-like"/>
    <property type="match status" value="1"/>
</dbReference>
<dbReference type="PROSITE" id="PS01229">
    <property type="entry name" value="COF_2"/>
    <property type="match status" value="1"/>
</dbReference>
<accession>A0A841HPN2</accession>
<gene>
    <name evidence="1" type="ORF">HNQ60_003620</name>
</gene>
<name>A0A841HPN2_9GAMM</name>
<dbReference type="InterPro" id="IPR000150">
    <property type="entry name" value="Cof"/>
</dbReference>
<dbReference type="Gene3D" id="3.40.50.1000">
    <property type="entry name" value="HAD superfamily/HAD-like"/>
    <property type="match status" value="1"/>
</dbReference>
<evidence type="ECO:0000313" key="2">
    <source>
        <dbReference type="Proteomes" id="UP000588068"/>
    </source>
</evidence>
<dbReference type="RefSeq" id="WP_184334136.1">
    <property type="nucleotide sequence ID" value="NZ_JACHHZ010000004.1"/>
</dbReference>
<dbReference type="Pfam" id="PF08282">
    <property type="entry name" value="Hydrolase_3"/>
    <property type="match status" value="1"/>
</dbReference>
<dbReference type="Proteomes" id="UP000588068">
    <property type="component" value="Unassembled WGS sequence"/>
</dbReference>
<proteinExistence type="predicted"/>
<dbReference type="InterPro" id="IPR023214">
    <property type="entry name" value="HAD_sf"/>
</dbReference>
<dbReference type="GO" id="GO:0000287">
    <property type="term" value="F:magnesium ion binding"/>
    <property type="evidence" value="ECO:0007669"/>
    <property type="project" value="TreeGrafter"/>
</dbReference>
<dbReference type="Gene3D" id="3.30.1240.10">
    <property type="match status" value="1"/>
</dbReference>
<dbReference type="GO" id="GO:0005829">
    <property type="term" value="C:cytosol"/>
    <property type="evidence" value="ECO:0007669"/>
    <property type="project" value="TreeGrafter"/>
</dbReference>
<sequence length="267" mass="27915">MIRLIGIDVDGTLVGSSGSVNPSVWAAAERARAAGIHLALCSGRPAFGISTEFASKLDPAGWHVFQNGASIVDFRTGSSRSTALPPGTVDLLVSVARRTQAILELYSDREYASESPSEWARQHAALLGVPFEIRRFESLPGPIVRGQWLLPKGEADAFMSQSHSGLELATSTSPLMPDTAFVGITAAGVSKGSAMQTIAAQYGVDMRDVMYVGDADNDLSALKVAGHPIAMANASPAALRAASRTVGHVDEGGLAQALEMAIASARR</sequence>
<dbReference type="InterPro" id="IPR036412">
    <property type="entry name" value="HAD-like_sf"/>
</dbReference>